<dbReference type="Proteomes" id="UP000198661">
    <property type="component" value="Unassembled WGS sequence"/>
</dbReference>
<dbReference type="CDD" id="cd04905">
    <property type="entry name" value="ACT_CM-PDT"/>
    <property type="match status" value="1"/>
</dbReference>
<dbReference type="InterPro" id="IPR008242">
    <property type="entry name" value="Chor_mutase/pphenate_deHydtase"/>
</dbReference>
<comment type="catalytic activity">
    <reaction evidence="8">
        <text>prephenate + H(+) = 3-phenylpyruvate + CO2 + H2O</text>
        <dbReference type="Rhea" id="RHEA:21648"/>
        <dbReference type="ChEBI" id="CHEBI:15377"/>
        <dbReference type="ChEBI" id="CHEBI:15378"/>
        <dbReference type="ChEBI" id="CHEBI:16526"/>
        <dbReference type="ChEBI" id="CHEBI:18005"/>
        <dbReference type="ChEBI" id="CHEBI:29934"/>
        <dbReference type="EC" id="4.2.1.51"/>
    </reaction>
</comment>
<dbReference type="OrthoDB" id="9802281at2"/>
<dbReference type="FunFam" id="3.40.190.10:FF:000064">
    <property type="entry name" value="Prephenate dehydratase"/>
    <property type="match status" value="1"/>
</dbReference>
<feature type="site" description="Essential for prephenate dehydratase activity" evidence="9">
    <location>
        <position position="180"/>
    </location>
</feature>
<dbReference type="PROSITE" id="PS00857">
    <property type="entry name" value="PREPHENATE_DEHYDR_1"/>
    <property type="match status" value="1"/>
</dbReference>
<comment type="pathway">
    <text evidence="1">Amino-acid biosynthesis; L-phenylalanine biosynthesis; phenylpyruvate from prephenate: step 1/1.</text>
</comment>
<dbReference type="RefSeq" id="WP_092037124.1">
    <property type="nucleotide sequence ID" value="NZ_FOOK01000008.1"/>
</dbReference>
<evidence type="ECO:0000259" key="11">
    <source>
        <dbReference type="PROSITE" id="PS51671"/>
    </source>
</evidence>
<evidence type="ECO:0000313" key="12">
    <source>
        <dbReference type="EMBL" id="SFF91443.1"/>
    </source>
</evidence>
<dbReference type="NCBIfam" id="NF008865">
    <property type="entry name" value="PRK11898.1"/>
    <property type="match status" value="1"/>
</dbReference>
<dbReference type="Gene3D" id="3.40.190.10">
    <property type="entry name" value="Periplasmic binding protein-like II"/>
    <property type="match status" value="2"/>
</dbReference>
<proteinExistence type="predicted"/>
<dbReference type="SUPFAM" id="SSF53850">
    <property type="entry name" value="Periplasmic binding protein-like II"/>
    <property type="match status" value="1"/>
</dbReference>
<dbReference type="GO" id="GO:0005737">
    <property type="term" value="C:cytoplasm"/>
    <property type="evidence" value="ECO:0007669"/>
    <property type="project" value="TreeGrafter"/>
</dbReference>
<dbReference type="InterPro" id="IPR002912">
    <property type="entry name" value="ACT_dom"/>
</dbReference>
<dbReference type="Gene3D" id="3.30.70.260">
    <property type="match status" value="1"/>
</dbReference>
<evidence type="ECO:0000256" key="8">
    <source>
        <dbReference type="ARBA" id="ARBA00047848"/>
    </source>
</evidence>
<dbReference type="PANTHER" id="PTHR21022:SF19">
    <property type="entry name" value="PREPHENATE DEHYDRATASE-RELATED"/>
    <property type="match status" value="1"/>
</dbReference>
<feature type="domain" description="Prephenate dehydratase" evidence="10">
    <location>
        <begin position="4"/>
        <end position="187"/>
    </location>
</feature>
<dbReference type="SUPFAM" id="SSF55021">
    <property type="entry name" value="ACT-like"/>
    <property type="match status" value="1"/>
</dbReference>
<dbReference type="PIRSF" id="PIRSF001500">
    <property type="entry name" value="Chor_mut_pdt_Ppr"/>
    <property type="match status" value="1"/>
</dbReference>
<evidence type="ECO:0000256" key="4">
    <source>
        <dbReference type="ARBA" id="ARBA00022605"/>
    </source>
</evidence>
<evidence type="ECO:0000256" key="7">
    <source>
        <dbReference type="ARBA" id="ARBA00023239"/>
    </source>
</evidence>
<dbReference type="InterPro" id="IPR045865">
    <property type="entry name" value="ACT-like_dom_sf"/>
</dbReference>
<dbReference type="UniPathway" id="UPA00121">
    <property type="reaction ID" value="UER00345"/>
</dbReference>
<dbReference type="GO" id="GO:0009094">
    <property type="term" value="P:L-phenylalanine biosynthetic process"/>
    <property type="evidence" value="ECO:0007669"/>
    <property type="project" value="UniProtKB-UniPathway"/>
</dbReference>
<dbReference type="InterPro" id="IPR001086">
    <property type="entry name" value="Preph_deHydtase"/>
</dbReference>
<keyword evidence="6" id="KW-0584">Phenylalanine biosynthesis</keyword>
<evidence type="ECO:0000256" key="9">
    <source>
        <dbReference type="PIRSR" id="PIRSR001500-2"/>
    </source>
</evidence>
<organism evidence="12 13">
    <name type="scientific">Planifilum fulgidum</name>
    <dbReference type="NCBI Taxonomy" id="201973"/>
    <lineage>
        <taxon>Bacteria</taxon>
        <taxon>Bacillati</taxon>
        <taxon>Bacillota</taxon>
        <taxon>Bacilli</taxon>
        <taxon>Bacillales</taxon>
        <taxon>Thermoactinomycetaceae</taxon>
        <taxon>Planifilum</taxon>
    </lineage>
</organism>
<reference evidence="12 13" key="1">
    <citation type="submission" date="2016-10" db="EMBL/GenBank/DDBJ databases">
        <authorList>
            <person name="de Groot N.N."/>
        </authorList>
    </citation>
    <scope>NUCLEOTIDE SEQUENCE [LARGE SCALE GENOMIC DNA]</scope>
    <source>
        <strain evidence="12 13">DSM 44945</strain>
    </source>
</reference>
<evidence type="ECO:0000313" key="13">
    <source>
        <dbReference type="Proteomes" id="UP000198661"/>
    </source>
</evidence>
<dbReference type="InterPro" id="IPR018528">
    <property type="entry name" value="Preph_deHydtase_CS"/>
</dbReference>
<evidence type="ECO:0000256" key="6">
    <source>
        <dbReference type="ARBA" id="ARBA00023222"/>
    </source>
</evidence>
<dbReference type="PANTHER" id="PTHR21022">
    <property type="entry name" value="PREPHENATE DEHYDRATASE P PROTEIN"/>
    <property type="match status" value="1"/>
</dbReference>
<keyword evidence="5" id="KW-0057">Aromatic amino acid biosynthesis</keyword>
<sequence length="294" mass="32362">MKKTVAYLGPAGTFTHEATRAFFPADDVKLAGYPSIPDVLDAVDAGQCDYGVVPVENAIEGSVVLTLDWLIHQVDVLIVGELVYPIAQCLLVHPLQAERNAGEWTRVVSHPQAVAQCRLYLRKHLPGAEVSFAESTAEAARQVKSRPDKAWVAIGTRTAGELYGLHVLEEDVQDHPNNFTRFIAVGKKPLPDGHREPDLHKTSLLVTLPSDYPGALHQVLSAFAWRQLNLCRIESRPTKKGLGSYHFFIDVEKDWDPVLMAGAVAEIEALGCHVRRLGSFPCYRVSQGAKSIVR</sequence>
<dbReference type="EMBL" id="FOOK01000008">
    <property type="protein sequence ID" value="SFF91443.1"/>
    <property type="molecule type" value="Genomic_DNA"/>
</dbReference>
<dbReference type="EC" id="4.2.1.51" evidence="2"/>
<dbReference type="PROSITE" id="PS51671">
    <property type="entry name" value="ACT"/>
    <property type="match status" value="1"/>
</dbReference>
<protein>
    <recommendedName>
        <fullName evidence="3">Prephenate dehydratase</fullName>
        <ecNumber evidence="2">4.2.1.51</ecNumber>
    </recommendedName>
</protein>
<dbReference type="CDD" id="cd13633">
    <property type="entry name" value="PBP2_Sa-PDT_like"/>
    <property type="match status" value="1"/>
</dbReference>
<evidence type="ECO:0000256" key="3">
    <source>
        <dbReference type="ARBA" id="ARBA00021872"/>
    </source>
</evidence>
<keyword evidence="7" id="KW-0456">Lyase</keyword>
<feature type="domain" description="ACT" evidence="11">
    <location>
        <begin position="204"/>
        <end position="279"/>
    </location>
</feature>
<keyword evidence="4" id="KW-0028">Amino-acid biosynthesis</keyword>
<gene>
    <name evidence="12" type="ORF">SAMN04488025_108100</name>
</gene>
<dbReference type="GO" id="GO:0004664">
    <property type="term" value="F:prephenate dehydratase activity"/>
    <property type="evidence" value="ECO:0007669"/>
    <property type="project" value="UniProtKB-EC"/>
</dbReference>
<keyword evidence="13" id="KW-1185">Reference proteome</keyword>
<accession>A0A1I2MIZ0</accession>
<dbReference type="Pfam" id="PF00800">
    <property type="entry name" value="PDT"/>
    <property type="match status" value="1"/>
</dbReference>
<dbReference type="STRING" id="201973.SAMN04488025_108100"/>
<evidence type="ECO:0000259" key="10">
    <source>
        <dbReference type="PROSITE" id="PS51171"/>
    </source>
</evidence>
<name>A0A1I2MIZ0_9BACL</name>
<dbReference type="AlphaFoldDB" id="A0A1I2MIZ0"/>
<dbReference type="PROSITE" id="PS51171">
    <property type="entry name" value="PREPHENATE_DEHYDR_3"/>
    <property type="match status" value="1"/>
</dbReference>
<evidence type="ECO:0000256" key="1">
    <source>
        <dbReference type="ARBA" id="ARBA00004741"/>
    </source>
</evidence>
<evidence type="ECO:0000256" key="2">
    <source>
        <dbReference type="ARBA" id="ARBA00013147"/>
    </source>
</evidence>
<evidence type="ECO:0000256" key="5">
    <source>
        <dbReference type="ARBA" id="ARBA00023141"/>
    </source>
</evidence>